<dbReference type="PRINTS" id="PR00759">
    <property type="entry name" value="BASICPTASE"/>
</dbReference>
<keyword evidence="2" id="KW-0964">Secreted</keyword>
<organism evidence="8">
    <name type="scientific">Ixodes ricinus</name>
    <name type="common">Common tick</name>
    <name type="synonym">Acarus ricinus</name>
    <dbReference type="NCBI Taxonomy" id="34613"/>
    <lineage>
        <taxon>Eukaryota</taxon>
        <taxon>Metazoa</taxon>
        <taxon>Ecdysozoa</taxon>
        <taxon>Arthropoda</taxon>
        <taxon>Chelicerata</taxon>
        <taxon>Arachnida</taxon>
        <taxon>Acari</taxon>
        <taxon>Parasitiformes</taxon>
        <taxon>Ixodida</taxon>
        <taxon>Ixodoidea</taxon>
        <taxon>Ixodidae</taxon>
        <taxon>Ixodinae</taxon>
        <taxon>Ixodes</taxon>
    </lineage>
</organism>
<dbReference type="SMART" id="SM00131">
    <property type="entry name" value="KU"/>
    <property type="match status" value="1"/>
</dbReference>
<dbReference type="Gene3D" id="4.10.410.10">
    <property type="entry name" value="Pancreatic trypsin inhibitor Kunitz domain"/>
    <property type="match status" value="1"/>
</dbReference>
<feature type="domain" description="BPTI/Kunitz inhibitor" evidence="7">
    <location>
        <begin position="10"/>
        <end position="60"/>
    </location>
</feature>
<dbReference type="InterPro" id="IPR036880">
    <property type="entry name" value="Kunitz_BPTI_sf"/>
</dbReference>
<evidence type="ECO:0000313" key="8">
    <source>
        <dbReference type="EMBL" id="JAA66793.1"/>
    </source>
</evidence>
<evidence type="ECO:0000256" key="2">
    <source>
        <dbReference type="ARBA" id="ARBA00022525"/>
    </source>
</evidence>
<dbReference type="FunFam" id="4.10.410.10:FF:000020">
    <property type="entry name" value="Collagen, type VI, alpha 3"/>
    <property type="match status" value="1"/>
</dbReference>
<sequence>MGMIELYGGCFEDMKEGPCRAQIPRFYFDFDNNTCKPFFYGGCEGTGNNFETEDDCKNKCGGIRKMGRADPAEGM</sequence>
<evidence type="ECO:0000256" key="6">
    <source>
        <dbReference type="ARBA" id="ARBA00023157"/>
    </source>
</evidence>
<name>A0A0K8R7F2_IXORI</name>
<dbReference type="EMBL" id="GADI01007015">
    <property type="protein sequence ID" value="JAA66793.1"/>
    <property type="molecule type" value="mRNA"/>
</dbReference>
<keyword evidence="3" id="KW-0646">Protease inhibitor</keyword>
<keyword evidence="4" id="KW-0677">Repeat</keyword>
<dbReference type="CDD" id="cd00109">
    <property type="entry name" value="Kunitz-type"/>
    <property type="match status" value="1"/>
</dbReference>
<dbReference type="SUPFAM" id="SSF57362">
    <property type="entry name" value="BPTI-like"/>
    <property type="match status" value="1"/>
</dbReference>
<evidence type="ECO:0000256" key="5">
    <source>
        <dbReference type="ARBA" id="ARBA00022900"/>
    </source>
</evidence>
<protein>
    <submittedName>
        <fullName evidence="8">Putative salivary kunitz domain protein</fullName>
    </submittedName>
</protein>
<dbReference type="PANTHER" id="PTHR10083:SF374">
    <property type="entry name" value="BPTI_KUNITZ INHIBITOR DOMAIN-CONTAINING PROTEIN"/>
    <property type="match status" value="1"/>
</dbReference>
<evidence type="ECO:0000259" key="7">
    <source>
        <dbReference type="PROSITE" id="PS50279"/>
    </source>
</evidence>
<dbReference type="InterPro" id="IPR002223">
    <property type="entry name" value="Kunitz_BPTI"/>
</dbReference>
<dbReference type="InterPro" id="IPR050098">
    <property type="entry name" value="TFPI/VKTCI-like"/>
</dbReference>
<dbReference type="PANTHER" id="PTHR10083">
    <property type="entry name" value="KUNITZ-TYPE PROTEASE INHIBITOR-RELATED"/>
    <property type="match status" value="1"/>
</dbReference>
<accession>A0A0K8R7F2</accession>
<dbReference type="GO" id="GO:0004867">
    <property type="term" value="F:serine-type endopeptidase inhibitor activity"/>
    <property type="evidence" value="ECO:0007669"/>
    <property type="project" value="UniProtKB-KW"/>
</dbReference>
<keyword evidence="5" id="KW-0722">Serine protease inhibitor</keyword>
<dbReference type="InterPro" id="IPR020901">
    <property type="entry name" value="Prtase_inh_Kunz-CS"/>
</dbReference>
<keyword evidence="6" id="KW-1015">Disulfide bond</keyword>
<comment type="subcellular location">
    <subcellularLocation>
        <location evidence="1">Secreted</location>
    </subcellularLocation>
</comment>
<proteinExistence type="evidence at transcript level"/>
<evidence type="ECO:0000256" key="4">
    <source>
        <dbReference type="ARBA" id="ARBA00022737"/>
    </source>
</evidence>
<dbReference type="Pfam" id="PF00014">
    <property type="entry name" value="Kunitz_BPTI"/>
    <property type="match status" value="1"/>
</dbReference>
<dbReference type="PROSITE" id="PS50279">
    <property type="entry name" value="BPTI_KUNITZ_2"/>
    <property type="match status" value="1"/>
</dbReference>
<evidence type="ECO:0000256" key="1">
    <source>
        <dbReference type="ARBA" id="ARBA00004613"/>
    </source>
</evidence>
<dbReference type="GO" id="GO:0005615">
    <property type="term" value="C:extracellular space"/>
    <property type="evidence" value="ECO:0007669"/>
    <property type="project" value="TreeGrafter"/>
</dbReference>
<evidence type="ECO:0000256" key="3">
    <source>
        <dbReference type="ARBA" id="ARBA00022690"/>
    </source>
</evidence>
<dbReference type="PROSITE" id="PS00280">
    <property type="entry name" value="BPTI_KUNITZ_1"/>
    <property type="match status" value="1"/>
</dbReference>
<dbReference type="AlphaFoldDB" id="A0A0K8R7F2"/>
<reference evidence="8" key="1">
    <citation type="submission" date="2012-12" db="EMBL/GenBank/DDBJ databases">
        <title>Identification and characterization of a phenylalanine ammonia-lyase gene family in Isatis indigotica Fort.</title>
        <authorList>
            <person name="Liu Q."/>
            <person name="Chen J."/>
            <person name="Zhou X."/>
            <person name="Di P."/>
            <person name="Xiao Y."/>
            <person name="Xuan H."/>
            <person name="Zhang L."/>
            <person name="Chen W."/>
        </authorList>
    </citation>
    <scope>NUCLEOTIDE SEQUENCE</scope>
    <source>
        <tissue evidence="8">Salivary gland</tissue>
    </source>
</reference>